<evidence type="ECO:0000259" key="7">
    <source>
        <dbReference type="SMART" id="SM00226"/>
    </source>
</evidence>
<protein>
    <recommendedName>
        <fullName evidence="2">protein-tyrosine-phosphatase</fullName>
        <ecNumber evidence="2">3.1.3.48</ecNumber>
    </recommendedName>
</protein>
<dbReference type="PRINTS" id="PR00719">
    <property type="entry name" value="LMWPTPASE"/>
</dbReference>
<dbReference type="CDD" id="cd16343">
    <property type="entry name" value="LMWPTP"/>
    <property type="match status" value="1"/>
</dbReference>
<gene>
    <name evidence="8" type="primary">yfkJ</name>
    <name evidence="8" type="ORF">BACVE_000866</name>
</gene>
<reference evidence="9" key="1">
    <citation type="submission" date="2020-10" db="EMBL/GenBank/DDBJ databases">
        <title>Complete genome sequence of Bacillus velezensis NST6.</title>
        <authorList>
            <person name="Choi J."/>
        </authorList>
    </citation>
    <scope>NUCLEOTIDE SEQUENCE [LARGE SCALE GENOMIC DNA]</scope>
    <source>
        <strain evidence="9">NST6</strain>
    </source>
</reference>
<keyword evidence="3 8" id="KW-0378">Hydrolase</keyword>
<keyword evidence="4" id="KW-0904">Protein phosphatase</keyword>
<dbReference type="KEGG" id="bmp:NG74_00803"/>
<comment type="catalytic activity">
    <reaction evidence="5">
        <text>O-phospho-L-tyrosyl-[protein] + H2O = L-tyrosyl-[protein] + phosphate</text>
        <dbReference type="Rhea" id="RHEA:10684"/>
        <dbReference type="Rhea" id="RHEA-COMP:10136"/>
        <dbReference type="Rhea" id="RHEA-COMP:20101"/>
        <dbReference type="ChEBI" id="CHEBI:15377"/>
        <dbReference type="ChEBI" id="CHEBI:43474"/>
        <dbReference type="ChEBI" id="CHEBI:46858"/>
        <dbReference type="ChEBI" id="CHEBI:61978"/>
        <dbReference type="EC" id="3.1.3.48"/>
    </reaction>
</comment>
<dbReference type="STRING" id="1449088.AJ82_04515"/>
<sequence>MIHVLFVCLGNICRSPMAEAVFSDMVKKNGLNGQINIDSAGIGAWHAGNPPHEGTKEILKKKGISASGITARQVRESDLTDFDYVIAMDAENIGHLRSMAGYKKAAPRIARLLDYVPESDLADVPDPYYTGNFSEVYALVESGCRHLLETIKKDHHL</sequence>
<dbReference type="OMA" id="VCHGNIC"/>
<dbReference type="PANTHER" id="PTHR11717:SF7">
    <property type="entry name" value="LOW MOLECULAR WEIGHT PHOSPHOTYROSINE PROTEIN PHOSPHATASE"/>
    <property type="match status" value="1"/>
</dbReference>
<feature type="active site" description="Nucleophile" evidence="6">
    <location>
        <position position="8"/>
    </location>
</feature>
<evidence type="ECO:0000313" key="8">
    <source>
        <dbReference type="EMBL" id="QOY25917.1"/>
    </source>
</evidence>
<evidence type="ECO:0000256" key="4">
    <source>
        <dbReference type="ARBA" id="ARBA00022912"/>
    </source>
</evidence>
<name>A0A172XFZ6_BACVE</name>
<evidence type="ECO:0000256" key="1">
    <source>
        <dbReference type="ARBA" id="ARBA00011063"/>
    </source>
</evidence>
<dbReference type="InterPro" id="IPR023485">
    <property type="entry name" value="Ptyr_pPase"/>
</dbReference>
<dbReference type="InterPro" id="IPR050438">
    <property type="entry name" value="LMW_PTPase"/>
</dbReference>
<dbReference type="AlphaFoldDB" id="A0A172XFZ6"/>
<dbReference type="PANTHER" id="PTHR11717">
    <property type="entry name" value="LOW MOLECULAR WEIGHT PROTEIN TYROSINE PHOSPHATASE"/>
    <property type="match status" value="1"/>
</dbReference>
<dbReference type="EC" id="3.1.3.48" evidence="2"/>
<dbReference type="EMBL" id="CP063687">
    <property type="protein sequence ID" value="QOY25917.1"/>
    <property type="molecule type" value="Genomic_DNA"/>
</dbReference>
<evidence type="ECO:0000256" key="2">
    <source>
        <dbReference type="ARBA" id="ARBA00013064"/>
    </source>
</evidence>
<evidence type="ECO:0000256" key="5">
    <source>
        <dbReference type="ARBA" id="ARBA00051722"/>
    </source>
</evidence>
<dbReference type="RefSeq" id="WP_012117078.1">
    <property type="nucleotide sequence ID" value="NZ_AP018402.1"/>
</dbReference>
<organism evidence="8 9">
    <name type="scientific">Bacillus velezensis</name>
    <dbReference type="NCBI Taxonomy" id="492670"/>
    <lineage>
        <taxon>Bacteria</taxon>
        <taxon>Bacillati</taxon>
        <taxon>Bacillota</taxon>
        <taxon>Bacilli</taxon>
        <taxon>Bacillales</taxon>
        <taxon>Bacillaceae</taxon>
        <taxon>Bacillus</taxon>
        <taxon>Bacillus amyloliquefaciens group</taxon>
    </lineage>
</organism>
<proteinExistence type="inferred from homology"/>
<dbReference type="Pfam" id="PF01451">
    <property type="entry name" value="LMWPc"/>
    <property type="match status" value="1"/>
</dbReference>
<dbReference type="FunFam" id="3.40.50.2300:FF:000113">
    <property type="entry name" value="Low molecular weight protein-tyrosine-phosphatase"/>
    <property type="match status" value="1"/>
</dbReference>
<accession>A0A2D3DLP5</accession>
<evidence type="ECO:0000256" key="6">
    <source>
        <dbReference type="PIRSR" id="PIRSR617867-1"/>
    </source>
</evidence>
<feature type="active site" description="Proton donor" evidence="6">
    <location>
        <position position="126"/>
    </location>
</feature>
<feature type="domain" description="Phosphotyrosine protein phosphatase I" evidence="7">
    <location>
        <begin position="2"/>
        <end position="150"/>
    </location>
</feature>
<dbReference type="SMART" id="SM00226">
    <property type="entry name" value="LMWPc"/>
    <property type="match status" value="1"/>
</dbReference>
<dbReference type="SUPFAM" id="SSF52788">
    <property type="entry name" value="Phosphotyrosine protein phosphatases I"/>
    <property type="match status" value="1"/>
</dbReference>
<evidence type="ECO:0000256" key="3">
    <source>
        <dbReference type="ARBA" id="ARBA00022801"/>
    </source>
</evidence>
<comment type="similarity">
    <text evidence="1">Belongs to the low molecular weight phosphotyrosine protein phosphatase family.</text>
</comment>
<dbReference type="InterPro" id="IPR036196">
    <property type="entry name" value="Ptyr_pPase_sf"/>
</dbReference>
<dbReference type="Proteomes" id="UP000587477">
    <property type="component" value="Chromosome"/>
</dbReference>
<dbReference type="GO" id="GO:0004725">
    <property type="term" value="F:protein tyrosine phosphatase activity"/>
    <property type="evidence" value="ECO:0007669"/>
    <property type="project" value="UniProtKB-EC"/>
</dbReference>
<feature type="active site" evidence="6">
    <location>
        <position position="14"/>
    </location>
</feature>
<dbReference type="InterPro" id="IPR017867">
    <property type="entry name" value="Tyr_phospatase_low_mol_wt"/>
</dbReference>
<accession>A0A172XFZ6</accession>
<dbReference type="GeneID" id="93079945"/>
<evidence type="ECO:0000313" key="9">
    <source>
        <dbReference type="Proteomes" id="UP000587477"/>
    </source>
</evidence>
<dbReference type="Gene3D" id="3.40.50.2300">
    <property type="match status" value="1"/>
</dbReference>